<keyword evidence="3" id="KW-0963">Cytoplasm</keyword>
<accession>A0A2J7ZSW2</accession>
<feature type="region of interest" description="Disordered" evidence="9">
    <location>
        <begin position="130"/>
        <end position="161"/>
    </location>
</feature>
<evidence type="ECO:0000256" key="6">
    <source>
        <dbReference type="ARBA" id="ARBA00023054"/>
    </source>
</evidence>
<dbReference type="AlphaFoldDB" id="A0A2J7ZSW2"/>
<keyword evidence="11" id="KW-1185">Reference proteome</keyword>
<evidence type="ECO:0000256" key="3">
    <source>
        <dbReference type="ARBA" id="ARBA00022490"/>
    </source>
</evidence>
<dbReference type="PANTHER" id="PTHR14885:SF1">
    <property type="entry name" value="CILIA- AND FLAGELLA-ASSOCIATED PROTEIN 43"/>
    <property type="match status" value="1"/>
</dbReference>
<evidence type="ECO:0000313" key="11">
    <source>
        <dbReference type="Proteomes" id="UP000236333"/>
    </source>
</evidence>
<evidence type="ECO:0000256" key="8">
    <source>
        <dbReference type="ARBA" id="ARBA00023273"/>
    </source>
</evidence>
<reference evidence="10 11" key="1">
    <citation type="journal article" date="2017" name="Mol. Biol. Evol.">
        <title>The 4-celled Tetrabaena socialis nuclear genome reveals the essential components for genetic control of cell number at the origin of multicellularity in the volvocine lineage.</title>
        <authorList>
            <person name="Featherston J."/>
            <person name="Arakaki Y."/>
            <person name="Hanschen E.R."/>
            <person name="Ferris P.J."/>
            <person name="Michod R.E."/>
            <person name="Olson B.J.S.C."/>
            <person name="Nozaki H."/>
            <person name="Durand P.M."/>
        </authorList>
    </citation>
    <scope>NUCLEOTIDE SEQUENCE [LARGE SCALE GENOMIC DNA]</scope>
    <source>
        <strain evidence="10 11">NIES-571</strain>
    </source>
</reference>
<keyword evidence="8" id="KW-0966">Cell projection</keyword>
<keyword evidence="6" id="KW-0175">Coiled coil</keyword>
<name>A0A2J7ZSW2_9CHLO</name>
<comment type="caution">
    <text evidence="10">The sequence shown here is derived from an EMBL/GenBank/DDBJ whole genome shotgun (WGS) entry which is preliminary data.</text>
</comment>
<feature type="non-terminal residue" evidence="10">
    <location>
        <position position="1"/>
    </location>
</feature>
<dbReference type="OrthoDB" id="547112at2759"/>
<evidence type="ECO:0000256" key="7">
    <source>
        <dbReference type="ARBA" id="ARBA00023212"/>
    </source>
</evidence>
<comment type="subcellular location">
    <subcellularLocation>
        <location evidence="1">Cell projection</location>
        <location evidence="1">Cilium</location>
    </subcellularLocation>
    <subcellularLocation>
        <location evidence="2">Cytoplasm</location>
        <location evidence="2">Cytoskeleton</location>
    </subcellularLocation>
</comment>
<proteinExistence type="predicted"/>
<evidence type="ECO:0000256" key="1">
    <source>
        <dbReference type="ARBA" id="ARBA00004138"/>
    </source>
</evidence>
<keyword evidence="4" id="KW-0853">WD repeat</keyword>
<feature type="compositionally biased region" description="Low complexity" evidence="9">
    <location>
        <begin position="142"/>
        <end position="161"/>
    </location>
</feature>
<dbReference type="Pfam" id="PF25828">
    <property type="entry name" value="CC_Cfap43"/>
    <property type="match status" value="1"/>
</dbReference>
<dbReference type="GO" id="GO:0005930">
    <property type="term" value="C:axoneme"/>
    <property type="evidence" value="ECO:0007669"/>
    <property type="project" value="TreeGrafter"/>
</dbReference>
<sequence>EEEEDPLESKERPEGMDDASWLRLLDFRATRSDLETEAAAAWRRLSLLTAQLDWLEGEDAEMEAQVEEAGARAAALRDGAVRTALNVSRAYRLKNGQVELPECPGDVVGAADVLGDALVLHRNRVEALNEEVTARGEGKGAAGARPGAAGSRPGSSVPVRR</sequence>
<evidence type="ECO:0000256" key="9">
    <source>
        <dbReference type="SAM" id="MobiDB-lite"/>
    </source>
</evidence>
<dbReference type="Proteomes" id="UP000236333">
    <property type="component" value="Unassembled WGS sequence"/>
</dbReference>
<dbReference type="GO" id="GO:0060271">
    <property type="term" value="P:cilium assembly"/>
    <property type="evidence" value="ECO:0007669"/>
    <property type="project" value="TreeGrafter"/>
</dbReference>
<organism evidence="10 11">
    <name type="scientific">Tetrabaena socialis</name>
    <dbReference type="NCBI Taxonomy" id="47790"/>
    <lineage>
        <taxon>Eukaryota</taxon>
        <taxon>Viridiplantae</taxon>
        <taxon>Chlorophyta</taxon>
        <taxon>core chlorophytes</taxon>
        <taxon>Chlorophyceae</taxon>
        <taxon>CS clade</taxon>
        <taxon>Chlamydomonadales</taxon>
        <taxon>Tetrabaenaceae</taxon>
        <taxon>Tetrabaena</taxon>
    </lineage>
</organism>
<evidence type="ECO:0000256" key="4">
    <source>
        <dbReference type="ARBA" id="ARBA00022574"/>
    </source>
</evidence>
<evidence type="ECO:0000256" key="2">
    <source>
        <dbReference type="ARBA" id="ARBA00004245"/>
    </source>
</evidence>
<dbReference type="EMBL" id="PGGS01000518">
    <property type="protein sequence ID" value="PNH03330.1"/>
    <property type="molecule type" value="Genomic_DNA"/>
</dbReference>
<dbReference type="PANTHER" id="PTHR14885">
    <property type="entry name" value="CILIA- AND FLAGELLA-ASSOCIATED PROTEIN 43-RELATED"/>
    <property type="match status" value="1"/>
</dbReference>
<protein>
    <submittedName>
        <fullName evidence="10">Uncharacterized protein</fullName>
    </submittedName>
</protein>
<keyword evidence="5" id="KW-0677">Repeat</keyword>
<evidence type="ECO:0000256" key="5">
    <source>
        <dbReference type="ARBA" id="ARBA00022737"/>
    </source>
</evidence>
<keyword evidence="7" id="KW-0206">Cytoskeleton</keyword>
<evidence type="ECO:0000313" key="10">
    <source>
        <dbReference type="EMBL" id="PNH03330.1"/>
    </source>
</evidence>
<gene>
    <name evidence="10" type="ORF">TSOC_010619</name>
</gene>